<protein>
    <recommendedName>
        <fullName evidence="3">Glyoxalase</fullName>
    </recommendedName>
</protein>
<proteinExistence type="predicted"/>
<dbReference type="InterPro" id="IPR029068">
    <property type="entry name" value="Glyas_Bleomycin-R_OHBP_Dase"/>
</dbReference>
<dbReference type="RefSeq" id="WP_188436155.1">
    <property type="nucleotide sequence ID" value="NZ_BMCM01000002.1"/>
</dbReference>
<comment type="caution">
    <text evidence="1">The sequence shown here is derived from an EMBL/GenBank/DDBJ whole genome shotgun (WGS) entry which is preliminary data.</text>
</comment>
<sequence>MNAIDSITLEVADLSAAEAFCAQAFSLGDRLRLRESDAATSGFRGYTLSLIVSQPANAQLLLDDAIAAGATEIKPAAKSLWGFGGAVQAPDGAVWNIATSSKKDTAPASRTIDSVVLLLGVDDVKASKAFYVERGIPVGKSFGSYVDFKVSEGSIGLGLYKRAALAKSVAVSPEGSGSHRILIQGALGEVTDPDGFSWEPAS</sequence>
<dbReference type="PANTHER" id="PTHR36503:SF1">
    <property type="entry name" value="BLR2520 PROTEIN"/>
    <property type="match status" value="1"/>
</dbReference>
<gene>
    <name evidence="1" type="ORF">GCM10007269_17140</name>
</gene>
<dbReference type="Proteomes" id="UP000629365">
    <property type="component" value="Unassembled WGS sequence"/>
</dbReference>
<accession>A0ABQ1RQG7</accession>
<keyword evidence="2" id="KW-1185">Reference proteome</keyword>
<evidence type="ECO:0008006" key="3">
    <source>
        <dbReference type="Google" id="ProtNLM"/>
    </source>
</evidence>
<dbReference type="PANTHER" id="PTHR36503">
    <property type="entry name" value="BLR2520 PROTEIN"/>
    <property type="match status" value="1"/>
</dbReference>
<evidence type="ECO:0000313" key="1">
    <source>
        <dbReference type="EMBL" id="GGD74713.1"/>
    </source>
</evidence>
<dbReference type="Gene3D" id="3.10.180.10">
    <property type="entry name" value="2,3-Dihydroxybiphenyl 1,2-Dioxygenase, domain 1"/>
    <property type="match status" value="2"/>
</dbReference>
<organism evidence="1 2">
    <name type="scientific">Microbacterium murale</name>
    <dbReference type="NCBI Taxonomy" id="1081040"/>
    <lineage>
        <taxon>Bacteria</taxon>
        <taxon>Bacillati</taxon>
        <taxon>Actinomycetota</taxon>
        <taxon>Actinomycetes</taxon>
        <taxon>Micrococcales</taxon>
        <taxon>Microbacteriaceae</taxon>
        <taxon>Microbacterium</taxon>
    </lineage>
</organism>
<reference evidence="2" key="1">
    <citation type="journal article" date="2019" name="Int. J. Syst. Evol. Microbiol.">
        <title>The Global Catalogue of Microorganisms (GCM) 10K type strain sequencing project: providing services to taxonomists for standard genome sequencing and annotation.</title>
        <authorList>
            <consortium name="The Broad Institute Genomics Platform"/>
            <consortium name="The Broad Institute Genome Sequencing Center for Infectious Disease"/>
            <person name="Wu L."/>
            <person name="Ma J."/>
        </authorList>
    </citation>
    <scope>NUCLEOTIDE SEQUENCE [LARGE SCALE GENOMIC DNA]</scope>
    <source>
        <strain evidence="2">CCM 7640</strain>
    </source>
</reference>
<evidence type="ECO:0000313" key="2">
    <source>
        <dbReference type="Proteomes" id="UP000629365"/>
    </source>
</evidence>
<name>A0ABQ1RQG7_9MICO</name>
<dbReference type="SUPFAM" id="SSF54593">
    <property type="entry name" value="Glyoxalase/Bleomycin resistance protein/Dihydroxybiphenyl dioxygenase"/>
    <property type="match status" value="1"/>
</dbReference>
<dbReference type="EMBL" id="BMCM01000002">
    <property type="protein sequence ID" value="GGD74713.1"/>
    <property type="molecule type" value="Genomic_DNA"/>
</dbReference>